<dbReference type="InterPro" id="IPR035956">
    <property type="entry name" value="RimP_N_sf"/>
</dbReference>
<accession>A0A1E5ILR0</accession>
<evidence type="ECO:0000256" key="2">
    <source>
        <dbReference type="ARBA" id="ARBA00022517"/>
    </source>
</evidence>
<dbReference type="SUPFAM" id="SSF75420">
    <property type="entry name" value="YhbC-like, N-terminal domain"/>
    <property type="match status" value="1"/>
</dbReference>
<dbReference type="FunFam" id="3.30.300.70:FF:000001">
    <property type="entry name" value="Ribosome maturation factor RimP"/>
    <property type="match status" value="1"/>
</dbReference>
<name>A0A1E5ILR0_ENDTX</name>
<evidence type="ECO:0000313" key="7">
    <source>
        <dbReference type="Proteomes" id="UP000095237"/>
    </source>
</evidence>
<dbReference type="Gene3D" id="3.30.300.70">
    <property type="entry name" value="RimP-like superfamily, N-terminal"/>
    <property type="match status" value="1"/>
</dbReference>
<dbReference type="Gene3D" id="2.30.30.180">
    <property type="entry name" value="Ribosome maturation factor RimP, C-terminal domain"/>
    <property type="match status" value="1"/>
</dbReference>
<keyword evidence="1 3" id="KW-0963">Cytoplasm</keyword>
<dbReference type="EMBL" id="LNVX01000243">
    <property type="protein sequence ID" value="OEG71033.1"/>
    <property type="molecule type" value="Genomic_DNA"/>
</dbReference>
<evidence type="ECO:0000256" key="1">
    <source>
        <dbReference type="ARBA" id="ARBA00022490"/>
    </source>
</evidence>
<sequence>MKKAQKIEDLLAPVAASEKIEIVDVQYVKEAGDWVARIFIDKDGGVTINDCENISCIFSAFLDESDSDILKDSYVLEISSPGFNRVLKNEKNFRRFVGSKTRIQTFKPINNQRNFLGTLLNFEDGKIKIDDAINGIVEIEFSDIKKANIETDI</sequence>
<dbReference type="SUPFAM" id="SSF74942">
    <property type="entry name" value="YhbC-like, C-terminal domain"/>
    <property type="match status" value="1"/>
</dbReference>
<dbReference type="Pfam" id="PF02576">
    <property type="entry name" value="RimP_N"/>
    <property type="match status" value="1"/>
</dbReference>
<proteinExistence type="inferred from homology"/>
<comment type="function">
    <text evidence="3">Required for maturation of 30S ribosomal subunits.</text>
</comment>
<feature type="domain" description="Ribosome maturation factor RimP C-terminal" evidence="5">
    <location>
        <begin position="87"/>
        <end position="151"/>
    </location>
</feature>
<dbReference type="GO" id="GO:0006412">
    <property type="term" value="P:translation"/>
    <property type="evidence" value="ECO:0007669"/>
    <property type="project" value="TreeGrafter"/>
</dbReference>
<evidence type="ECO:0000256" key="3">
    <source>
        <dbReference type="HAMAP-Rule" id="MF_01077"/>
    </source>
</evidence>
<dbReference type="AlphaFoldDB" id="A0A1E5ILR0"/>
<evidence type="ECO:0000259" key="4">
    <source>
        <dbReference type="Pfam" id="PF02576"/>
    </source>
</evidence>
<dbReference type="CDD" id="cd01734">
    <property type="entry name" value="YlxS_C"/>
    <property type="match status" value="1"/>
</dbReference>
<dbReference type="HAMAP" id="MF_01077">
    <property type="entry name" value="RimP"/>
    <property type="match status" value="1"/>
</dbReference>
<organism evidence="6 7">
    <name type="scientific">Endomicrobium trichonymphae</name>
    <dbReference type="NCBI Taxonomy" id="1408204"/>
    <lineage>
        <taxon>Bacteria</taxon>
        <taxon>Pseudomonadati</taxon>
        <taxon>Elusimicrobiota</taxon>
        <taxon>Endomicrobiia</taxon>
        <taxon>Endomicrobiales</taxon>
        <taxon>Endomicrobiaceae</taxon>
        <taxon>Candidatus Endomicrobiellum</taxon>
    </lineage>
</organism>
<gene>
    <name evidence="3" type="primary">rimP</name>
    <name evidence="6" type="ORF">ATZ36_03150</name>
</gene>
<feature type="domain" description="Ribosome maturation factor RimP N-terminal" evidence="4">
    <location>
        <begin position="10"/>
        <end position="83"/>
    </location>
</feature>
<dbReference type="GO" id="GO:0000028">
    <property type="term" value="P:ribosomal small subunit assembly"/>
    <property type="evidence" value="ECO:0007669"/>
    <property type="project" value="TreeGrafter"/>
</dbReference>
<evidence type="ECO:0000313" key="6">
    <source>
        <dbReference type="EMBL" id="OEG71033.1"/>
    </source>
</evidence>
<dbReference type="InterPro" id="IPR028989">
    <property type="entry name" value="RimP_N"/>
</dbReference>
<comment type="caution">
    <text evidence="6">The sequence shown here is derived from an EMBL/GenBank/DDBJ whole genome shotgun (WGS) entry which is preliminary data.</text>
</comment>
<dbReference type="PANTHER" id="PTHR33867:SF1">
    <property type="entry name" value="RIBOSOME MATURATION FACTOR RIMP"/>
    <property type="match status" value="1"/>
</dbReference>
<dbReference type="GO" id="GO:0005829">
    <property type="term" value="C:cytosol"/>
    <property type="evidence" value="ECO:0007669"/>
    <property type="project" value="TreeGrafter"/>
</dbReference>
<keyword evidence="2 3" id="KW-0690">Ribosome biogenesis</keyword>
<dbReference type="InterPro" id="IPR028998">
    <property type="entry name" value="RimP_C"/>
</dbReference>
<protein>
    <recommendedName>
        <fullName evidence="3">Ribosome maturation factor RimP</fullName>
    </recommendedName>
</protein>
<dbReference type="InterPro" id="IPR003728">
    <property type="entry name" value="Ribosome_maturation_RimP"/>
</dbReference>
<dbReference type="PANTHER" id="PTHR33867">
    <property type="entry name" value="RIBOSOME MATURATION FACTOR RIMP"/>
    <property type="match status" value="1"/>
</dbReference>
<comment type="subcellular location">
    <subcellularLocation>
        <location evidence="3">Cytoplasm</location>
    </subcellularLocation>
</comment>
<dbReference type="Proteomes" id="UP000095237">
    <property type="component" value="Unassembled WGS sequence"/>
</dbReference>
<dbReference type="InterPro" id="IPR036847">
    <property type="entry name" value="RimP_C_sf"/>
</dbReference>
<dbReference type="Pfam" id="PF17384">
    <property type="entry name" value="DUF150_C"/>
    <property type="match status" value="1"/>
</dbReference>
<keyword evidence="7" id="KW-1185">Reference proteome</keyword>
<evidence type="ECO:0000259" key="5">
    <source>
        <dbReference type="Pfam" id="PF17384"/>
    </source>
</evidence>
<reference evidence="6 7" key="1">
    <citation type="submission" date="2015-11" db="EMBL/GenBank/DDBJ databases">
        <title>Evidence for parallel genomic evolution in an endosymbiosis of termite gut flagellates.</title>
        <authorList>
            <person name="Zheng H."/>
        </authorList>
    </citation>
    <scope>NUCLEOTIDE SEQUENCE [LARGE SCALE GENOMIC DNA]</scope>
    <source>
        <strain evidence="6 7">CET450</strain>
    </source>
</reference>
<comment type="similarity">
    <text evidence="3">Belongs to the RimP family.</text>
</comment>